<organism evidence="2 3">
    <name type="scientific">Actinomadura madurae</name>
    <dbReference type="NCBI Taxonomy" id="1993"/>
    <lineage>
        <taxon>Bacteria</taxon>
        <taxon>Bacillati</taxon>
        <taxon>Actinomycetota</taxon>
        <taxon>Actinomycetes</taxon>
        <taxon>Streptosporangiales</taxon>
        <taxon>Thermomonosporaceae</taxon>
        <taxon>Actinomadura</taxon>
    </lineage>
</organism>
<dbReference type="InterPro" id="IPR011051">
    <property type="entry name" value="RmlC_Cupin_sf"/>
</dbReference>
<reference evidence="2 3" key="1">
    <citation type="submission" date="2016-10" db="EMBL/GenBank/DDBJ databases">
        <authorList>
            <person name="de Groot N.N."/>
        </authorList>
    </citation>
    <scope>NUCLEOTIDE SEQUENCE [LARGE SCALE GENOMIC DNA]</scope>
    <source>
        <strain evidence="2 3">DSM 43067</strain>
    </source>
</reference>
<dbReference type="InParanoid" id="A0A1I5F3Z6"/>
<dbReference type="Gene3D" id="2.60.120.10">
    <property type="entry name" value="Jelly Rolls"/>
    <property type="match status" value="1"/>
</dbReference>
<dbReference type="EMBL" id="FOVH01000004">
    <property type="protein sequence ID" value="SFO18444.1"/>
    <property type="molecule type" value="Genomic_DNA"/>
</dbReference>
<dbReference type="AlphaFoldDB" id="A0A1I5F3Z6"/>
<proteinExistence type="predicted"/>
<accession>A0A1I5F3Z6</accession>
<evidence type="ECO:0008006" key="4">
    <source>
        <dbReference type="Google" id="ProtNLM"/>
    </source>
</evidence>
<name>A0A1I5F3Z6_9ACTN</name>
<feature type="region of interest" description="Disordered" evidence="1">
    <location>
        <begin position="127"/>
        <end position="153"/>
    </location>
</feature>
<dbReference type="InterPro" id="IPR014710">
    <property type="entry name" value="RmlC-like_jellyroll"/>
</dbReference>
<dbReference type="eggNOG" id="COG0662">
    <property type="taxonomic scope" value="Bacteria"/>
</dbReference>
<gene>
    <name evidence="2" type="ORF">SAMN04489713_104418</name>
</gene>
<dbReference type="SUPFAM" id="SSF51182">
    <property type="entry name" value="RmlC-like cupins"/>
    <property type="match status" value="1"/>
</dbReference>
<evidence type="ECO:0000313" key="2">
    <source>
        <dbReference type="EMBL" id="SFO18444.1"/>
    </source>
</evidence>
<evidence type="ECO:0000256" key="1">
    <source>
        <dbReference type="SAM" id="MobiDB-lite"/>
    </source>
</evidence>
<dbReference type="STRING" id="1993.SAMN04489713_104418"/>
<dbReference type="Proteomes" id="UP000183413">
    <property type="component" value="Unassembled WGS sequence"/>
</dbReference>
<keyword evidence="3" id="KW-1185">Reference proteome</keyword>
<protein>
    <recommendedName>
        <fullName evidence="4">5-deoxy-glucuronate isomerase</fullName>
    </recommendedName>
</protein>
<sequence>MPYDPGDARAALRSTGPGKAAEQAAAADYLRFYELPPDEQDGAAAWYGRSQHLVIGYLDVSEETVVEHEGGPDEFGLLLPDPATGAVITIDGTETEVAGETLSFIPPGPATVRLRGPGQVVTITTTRSPKAAARASNARAYDEPHPNVAPLEPWPEPAGGYRLRTYSLDVPGLENPPFRIFRCSSFMVNYTRPRTGPRDTAKMSPHSHDDFEQLSLIIDGEYVHHLRWPWTTDLDEWRPDEHEHCGSPSLTVIPPPTVHTSQAIGAGSNHLIDIFAPPRLDFSQQDGWVLNAADYPMPSQAAELTDAP</sequence>
<dbReference type="RefSeq" id="WP_021594259.1">
    <property type="nucleotide sequence ID" value="NZ_FOVH01000004.1"/>
</dbReference>
<evidence type="ECO:0000313" key="3">
    <source>
        <dbReference type="Proteomes" id="UP000183413"/>
    </source>
</evidence>